<dbReference type="InterPro" id="IPR008978">
    <property type="entry name" value="HSP20-like_chaperone"/>
</dbReference>
<dbReference type="PROSITE" id="PS01031">
    <property type="entry name" value="SHSP"/>
    <property type="match status" value="1"/>
</dbReference>
<dbReference type="PANTHER" id="PTHR11527">
    <property type="entry name" value="HEAT-SHOCK PROTEIN 20 FAMILY MEMBER"/>
    <property type="match status" value="1"/>
</dbReference>
<dbReference type="InterPro" id="IPR031107">
    <property type="entry name" value="Small_HSP"/>
</dbReference>
<organism evidence="4 5">
    <name type="scientific">Spirosoma aureum</name>
    <dbReference type="NCBI Taxonomy" id="2692134"/>
    <lineage>
        <taxon>Bacteria</taxon>
        <taxon>Pseudomonadati</taxon>
        <taxon>Bacteroidota</taxon>
        <taxon>Cytophagia</taxon>
        <taxon>Cytophagales</taxon>
        <taxon>Cytophagaceae</taxon>
        <taxon>Spirosoma</taxon>
    </lineage>
</organism>
<gene>
    <name evidence="4" type="ORF">G8759_14500</name>
</gene>
<sequence>MKPALRNSLLSAFPQLFDNNFFGTSFFQDNDIPAVNVREEADHFQLEVIAPGMKKEDFKLAMNDGTLTVSAETKSESEEKKDSYRRKEYSYKSFSRTFNLPEGLETDTAQANYADGVLKIDLKKKVAIPKPETKLIPID</sequence>
<dbReference type="InterPro" id="IPR002068">
    <property type="entry name" value="A-crystallin/Hsp20_dom"/>
</dbReference>
<keyword evidence="5" id="KW-1185">Reference proteome</keyword>
<dbReference type="CDD" id="cd06464">
    <property type="entry name" value="ACD_sHsps-like"/>
    <property type="match status" value="1"/>
</dbReference>
<dbReference type="SUPFAM" id="SSF49764">
    <property type="entry name" value="HSP20-like chaperones"/>
    <property type="match status" value="1"/>
</dbReference>
<dbReference type="Proteomes" id="UP000501802">
    <property type="component" value="Chromosome"/>
</dbReference>
<evidence type="ECO:0000313" key="5">
    <source>
        <dbReference type="Proteomes" id="UP000501802"/>
    </source>
</evidence>
<dbReference type="AlphaFoldDB" id="A0A6G9AN18"/>
<evidence type="ECO:0000313" key="4">
    <source>
        <dbReference type="EMBL" id="QIP13739.1"/>
    </source>
</evidence>
<evidence type="ECO:0000256" key="2">
    <source>
        <dbReference type="RuleBase" id="RU003616"/>
    </source>
</evidence>
<dbReference type="EMBL" id="CP050063">
    <property type="protein sequence ID" value="QIP13739.1"/>
    <property type="molecule type" value="Genomic_DNA"/>
</dbReference>
<evidence type="ECO:0000256" key="1">
    <source>
        <dbReference type="PROSITE-ProRule" id="PRU00285"/>
    </source>
</evidence>
<feature type="domain" description="SHSP" evidence="3">
    <location>
        <begin position="25"/>
        <end position="139"/>
    </location>
</feature>
<dbReference type="KEGG" id="spib:G8759_14500"/>
<protein>
    <submittedName>
        <fullName evidence="4">Hsp20/alpha crystallin family protein</fullName>
    </submittedName>
</protein>
<accession>A0A6G9AN18</accession>
<dbReference type="Pfam" id="PF00011">
    <property type="entry name" value="HSP20"/>
    <property type="match status" value="1"/>
</dbReference>
<dbReference type="Gene3D" id="2.60.40.790">
    <property type="match status" value="1"/>
</dbReference>
<comment type="similarity">
    <text evidence="1 2">Belongs to the small heat shock protein (HSP20) family.</text>
</comment>
<reference evidence="4 5" key="1">
    <citation type="submission" date="2020-03" db="EMBL/GenBank/DDBJ databases">
        <authorList>
            <person name="Kim M.K."/>
        </authorList>
    </citation>
    <scope>NUCLEOTIDE SEQUENCE [LARGE SCALE GENOMIC DNA]</scope>
    <source>
        <strain evidence="4 5">BT328</strain>
    </source>
</reference>
<proteinExistence type="inferred from homology"/>
<dbReference type="RefSeq" id="WP_167209097.1">
    <property type="nucleotide sequence ID" value="NZ_CP050063.1"/>
</dbReference>
<evidence type="ECO:0000259" key="3">
    <source>
        <dbReference type="PROSITE" id="PS01031"/>
    </source>
</evidence>
<name>A0A6G9AN18_9BACT</name>